<evidence type="ECO:0000313" key="1">
    <source>
        <dbReference type="EMBL" id="ABX61603.1"/>
    </source>
</evidence>
<dbReference type="Proteomes" id="UP000001385">
    <property type="component" value="Chromosome I"/>
</dbReference>
<keyword evidence="2" id="KW-1185">Reference proteome</keyword>
<dbReference type="HOGENOM" id="CLU_2477281_0_0_5"/>
<dbReference type="AlphaFoldDB" id="A9M939"/>
<proteinExistence type="predicted"/>
<name>A9M939_BRUC2</name>
<sequence>MLRVSPLLSQKVFQSGVVEHRICQEPFQLCVFVFQRLQPLGLGHVHAVELGFPFIDAGIADAVLATKLRDRRARLVLLQNADDLFRL</sequence>
<gene>
    <name evidence="1" type="ordered locus">BCAN_A0526</name>
</gene>
<reference evidence="1 2" key="1">
    <citation type="submission" date="2007-10" db="EMBL/GenBank/DDBJ databases">
        <title>Brucella canis ATCC 23365 whole genome shotgun sequencing project.</title>
        <authorList>
            <person name="Setubal J.C."/>
            <person name="Bowns C."/>
            <person name="Boyle S."/>
            <person name="Crasta O.R."/>
            <person name="Czar M.J."/>
            <person name="Dharmanolla C."/>
            <person name="Gillespie J.J."/>
            <person name="Kenyon R.W."/>
            <person name="Lu J."/>
            <person name="Mane S."/>
            <person name="Mohapatra S."/>
            <person name="Nagrani S."/>
            <person name="Purkayastha A."/>
            <person name="Rajasimha H.K."/>
            <person name="Shallom J.M."/>
            <person name="Shallom S."/>
            <person name="Shukla M."/>
            <person name="Snyder E.E."/>
            <person name="Sobral B.W."/>
            <person name="Wattam A.R."/>
            <person name="Will R."/>
            <person name="Williams K."/>
            <person name="Yoo H."/>
            <person name="Bruce D."/>
            <person name="Detter C."/>
            <person name="Munk C."/>
            <person name="Brettin T.S."/>
        </authorList>
    </citation>
    <scope>NUCLEOTIDE SEQUENCE [LARGE SCALE GENOMIC DNA]</scope>
    <source>
        <strain evidence="2">ATCC 23365 / NCTC 10854 / RM-666</strain>
    </source>
</reference>
<dbReference type="KEGG" id="bcs:BCAN_A0526"/>
<evidence type="ECO:0000313" key="2">
    <source>
        <dbReference type="Proteomes" id="UP000001385"/>
    </source>
</evidence>
<protein>
    <submittedName>
        <fullName evidence="1">Uncharacterized protein</fullName>
    </submittedName>
</protein>
<dbReference type="EMBL" id="CP000872">
    <property type="protein sequence ID" value="ABX61603.1"/>
    <property type="molecule type" value="Genomic_DNA"/>
</dbReference>
<accession>A9M939</accession>
<organism evidence="1 2">
    <name type="scientific">Brucella canis (strain ATCC 23365 / NCTC 10854 / RM-666)</name>
    <dbReference type="NCBI Taxonomy" id="483179"/>
    <lineage>
        <taxon>Bacteria</taxon>
        <taxon>Pseudomonadati</taxon>
        <taxon>Pseudomonadota</taxon>
        <taxon>Alphaproteobacteria</taxon>
        <taxon>Hyphomicrobiales</taxon>
        <taxon>Brucellaceae</taxon>
        <taxon>Brucella/Ochrobactrum group</taxon>
        <taxon>Brucella</taxon>
    </lineage>
</organism>